<dbReference type="Gene3D" id="3.40.50.1820">
    <property type="entry name" value="alpha/beta hydrolase"/>
    <property type="match status" value="1"/>
</dbReference>
<dbReference type="PANTHER" id="PTHR46438:SF11">
    <property type="entry name" value="LIPASE-RELATED"/>
    <property type="match status" value="1"/>
</dbReference>
<proteinExistence type="predicted"/>
<dbReference type="InterPro" id="IPR000073">
    <property type="entry name" value="AB_hydrolase_1"/>
</dbReference>
<dbReference type="AlphaFoldDB" id="W0FIG5"/>
<keyword evidence="3" id="KW-0378">Hydrolase</keyword>
<evidence type="ECO:0000259" key="2">
    <source>
        <dbReference type="Pfam" id="PF08386"/>
    </source>
</evidence>
<feature type="domain" description="Peptidase S33 tripeptidyl aminopeptidase-like C-terminal" evidence="2">
    <location>
        <begin position="182"/>
        <end position="241"/>
    </location>
</feature>
<keyword evidence="3" id="KW-0012">Acyltransferase</keyword>
<dbReference type="InterPro" id="IPR013595">
    <property type="entry name" value="Pept_S33_TAP-like_C"/>
</dbReference>
<reference evidence="3" key="1">
    <citation type="journal article" date="2013" name="PLoS ONE">
        <title>Metagenomic insights into the carbohydrate-active enzymes carried by the microorganisms adhering to solid digesta in the rumen of cows.</title>
        <authorList>
            <person name="Wang L."/>
            <person name="Hatem A."/>
            <person name="Catalyurek U.V."/>
            <person name="Morrison M."/>
            <person name="Yu Z."/>
        </authorList>
    </citation>
    <scope>NUCLEOTIDE SEQUENCE</scope>
</reference>
<dbReference type="SUPFAM" id="SSF53474">
    <property type="entry name" value="alpha/beta-Hydrolases"/>
    <property type="match status" value="1"/>
</dbReference>
<dbReference type="GO" id="GO:0016787">
    <property type="term" value="F:hydrolase activity"/>
    <property type="evidence" value="ECO:0007669"/>
    <property type="project" value="UniProtKB-KW"/>
</dbReference>
<evidence type="ECO:0000313" key="3">
    <source>
        <dbReference type="EMBL" id="AHF24596.1"/>
    </source>
</evidence>
<dbReference type="Pfam" id="PF08386">
    <property type="entry name" value="Abhydrolase_4"/>
    <property type="match status" value="1"/>
</dbReference>
<dbReference type="Pfam" id="PF00561">
    <property type="entry name" value="Abhydrolase_1"/>
    <property type="match status" value="1"/>
</dbReference>
<name>W0FIG5_9BACT</name>
<accession>W0FIG5</accession>
<keyword evidence="3" id="KW-0808">Transferase</keyword>
<sequence length="262" mass="29470">MNMDINGLDINYKISGPDDAAHTMVILQGWGTEMGLYDSVAAAVNDTYRVVQFDLPGFGASDEPKEPWNVDAYADFFCGFMEKLGIKKAVLFGHSYGGRVIIKLAARENLPFEIERIVLADSAGVMPEKTASQQFRVRIYKLKRNFLKSKLVYPLFPEVIDYWMSKQGSEDYKAASPMMKKCLVMAVNEDLQSIMHLVKQETLLVWGDLDMDTPISDARKMEEKMPNAALVVLEGTDHFSFLYKPVEFRNILRSFLGIGGAA</sequence>
<feature type="domain" description="AB hydrolase-1" evidence="1">
    <location>
        <begin position="23"/>
        <end position="169"/>
    </location>
</feature>
<evidence type="ECO:0000259" key="1">
    <source>
        <dbReference type="Pfam" id="PF00561"/>
    </source>
</evidence>
<dbReference type="GO" id="GO:0016746">
    <property type="term" value="F:acyltransferase activity"/>
    <property type="evidence" value="ECO:0007669"/>
    <property type="project" value="UniProtKB-KW"/>
</dbReference>
<organism evidence="3">
    <name type="scientific">uncultured bacterium Contig1762</name>
    <dbReference type="NCBI Taxonomy" id="1393506"/>
    <lineage>
        <taxon>Bacteria</taxon>
        <taxon>environmental samples</taxon>
    </lineage>
</organism>
<dbReference type="PRINTS" id="PR00111">
    <property type="entry name" value="ABHYDROLASE"/>
</dbReference>
<protein>
    <submittedName>
        <fullName evidence="3">Alpha/beta superfamily hydrolase/acyltransferase</fullName>
    </submittedName>
</protein>
<dbReference type="EMBL" id="KC246799">
    <property type="protein sequence ID" value="AHF24596.1"/>
    <property type="molecule type" value="Genomic_DNA"/>
</dbReference>
<dbReference type="InterPro" id="IPR029058">
    <property type="entry name" value="AB_hydrolase_fold"/>
</dbReference>
<dbReference type="PANTHER" id="PTHR46438">
    <property type="entry name" value="ALPHA/BETA-HYDROLASES SUPERFAMILY PROTEIN"/>
    <property type="match status" value="1"/>
</dbReference>